<protein>
    <submittedName>
        <fullName evidence="2">Uncharacterized protein</fullName>
    </submittedName>
</protein>
<dbReference type="EMBL" id="FNIM01000013">
    <property type="protein sequence ID" value="SDN76606.1"/>
    <property type="molecule type" value="Genomic_DNA"/>
</dbReference>
<feature type="region of interest" description="Disordered" evidence="1">
    <location>
        <begin position="1"/>
        <end position="58"/>
    </location>
</feature>
<reference evidence="3" key="1">
    <citation type="submission" date="2016-10" db="EMBL/GenBank/DDBJ databases">
        <authorList>
            <person name="Varghese N."/>
            <person name="Submissions S."/>
        </authorList>
    </citation>
    <scope>NUCLEOTIDE SEQUENCE [LARGE SCALE GENOMIC DNA]</scope>
    <source>
        <strain evidence="3">DSM 27982</strain>
    </source>
</reference>
<name>A0A1H0E2N3_9ACTO</name>
<evidence type="ECO:0000313" key="2">
    <source>
        <dbReference type="EMBL" id="SDN76606.1"/>
    </source>
</evidence>
<dbReference type="RefSeq" id="WP_092537271.1">
    <property type="nucleotide sequence ID" value="NZ_FNIM01000013.1"/>
</dbReference>
<evidence type="ECO:0000256" key="1">
    <source>
        <dbReference type="SAM" id="MobiDB-lite"/>
    </source>
</evidence>
<dbReference type="Proteomes" id="UP000198541">
    <property type="component" value="Unassembled WGS sequence"/>
</dbReference>
<feature type="compositionally biased region" description="Pro residues" evidence="1">
    <location>
        <begin position="43"/>
        <end position="52"/>
    </location>
</feature>
<evidence type="ECO:0000313" key="3">
    <source>
        <dbReference type="Proteomes" id="UP000198541"/>
    </source>
</evidence>
<proteinExistence type="predicted"/>
<gene>
    <name evidence="2" type="ORF">SAMN05216355_11342</name>
</gene>
<accession>A0A1H0E2N3</accession>
<dbReference type="AlphaFoldDB" id="A0A1H0E2N3"/>
<keyword evidence="3" id="KW-1185">Reference proteome</keyword>
<organism evidence="2 3">
    <name type="scientific">Actinomyces ruminicola</name>
    <dbReference type="NCBI Taxonomy" id="332524"/>
    <lineage>
        <taxon>Bacteria</taxon>
        <taxon>Bacillati</taxon>
        <taxon>Actinomycetota</taxon>
        <taxon>Actinomycetes</taxon>
        <taxon>Actinomycetales</taxon>
        <taxon>Actinomycetaceae</taxon>
        <taxon>Actinomyces</taxon>
    </lineage>
</organism>
<sequence>MSDGDHGSHVGDGYGLPGAPGNSAATGNPAGYGSTCAPGHTGTPPPSAPPPDLGEIGTWTTAAGHDWLVLSDPDADQLLLAAYFDHGLVDEPPARLDAAARLCGALRSELQRPIEVGVGEVSVPEVAVELEPTMLGLRIRGRRAAVLGAWARLGELFDRPDLPASAPLLPRQLNAWNRDLATYAGVTAMNLADMPIHGPDGEAGRLLSCELLAHLDPRRGEVRHVLITNDPAVVGVGWTSDPPAAAPPTHPPRYLDRRPALVLCPPDDGVVLSGTATPGADAYVAGFVMQSLIGTLLDRMGMQARLGYEYIPLRDAFYCCFALNTNDGRLGGREVMAVHDAVVARPQPVPDALIERALAAYGPSEAVDHALRLRTSGRAGSVQPTADGVRRALAQIRASVHLPLREETEPLAEQAGYLLWKHIDEPGDDVTLLHEAPQHRRDAGHPDAIRLTAHQIQTHQFKWEQRGLPRRWLPARSVGYRWVDSTRLVMACYDPSDQYLELIDDRLRTVNLYWDEVAAHPQLRAELERRGIWGLPRGTFGRIQ</sequence>